<feature type="transmembrane region" description="Helical" evidence="4">
    <location>
        <begin position="55"/>
        <end position="73"/>
    </location>
</feature>
<gene>
    <name evidence="6" type="ORF">GpartN1_g4260.t1</name>
    <name evidence="7" type="ORF">GpartN1_g4283.t1</name>
</gene>
<feature type="transmembrane region" description="Helical" evidence="4">
    <location>
        <begin position="319"/>
        <end position="344"/>
    </location>
</feature>
<evidence type="ECO:0000256" key="2">
    <source>
        <dbReference type="ARBA" id="ARBA00022679"/>
    </source>
</evidence>
<dbReference type="GO" id="GO:0012505">
    <property type="term" value="C:endomembrane system"/>
    <property type="evidence" value="ECO:0007669"/>
    <property type="project" value="TreeGrafter"/>
</dbReference>
<proteinExistence type="inferred from homology"/>
<evidence type="ECO:0000256" key="3">
    <source>
        <dbReference type="ARBA" id="ARBA00023315"/>
    </source>
</evidence>
<evidence type="ECO:0000256" key="1">
    <source>
        <dbReference type="ARBA" id="ARBA00008655"/>
    </source>
</evidence>
<dbReference type="Pfam" id="PF01553">
    <property type="entry name" value="Acyltransferase"/>
    <property type="match status" value="1"/>
</dbReference>
<evidence type="ECO:0000313" key="8">
    <source>
        <dbReference type="Proteomes" id="UP001061958"/>
    </source>
</evidence>
<keyword evidence="4" id="KW-0472">Membrane</keyword>
<dbReference type="Pfam" id="PF16076">
    <property type="entry name" value="Acyltransf_C"/>
    <property type="match status" value="1"/>
</dbReference>
<reference evidence="6" key="2">
    <citation type="submission" date="2022-01" db="EMBL/GenBank/DDBJ databases">
        <authorList>
            <person name="Hirooka S."/>
            <person name="Miyagishima S.Y."/>
        </authorList>
    </citation>
    <scope>NUCLEOTIDE SEQUENCE</scope>
    <source>
        <strain evidence="6">NBRC 102759</strain>
    </source>
</reference>
<dbReference type="Proteomes" id="UP001061958">
    <property type="component" value="Unassembled WGS sequence"/>
</dbReference>
<accession>A0A9C7PYF5</accession>
<evidence type="ECO:0000313" key="7">
    <source>
        <dbReference type="EMBL" id="GJQ12492.1"/>
    </source>
</evidence>
<keyword evidence="2" id="KW-0808">Transferase</keyword>
<name>A0A9C7PYF5_9RHOD</name>
<evidence type="ECO:0000313" key="6">
    <source>
        <dbReference type="EMBL" id="GJQ12469.1"/>
    </source>
</evidence>
<dbReference type="EMBL" id="BQMJ01000034">
    <property type="protein sequence ID" value="GJQ12492.1"/>
    <property type="molecule type" value="Genomic_DNA"/>
</dbReference>
<keyword evidence="8" id="KW-1185">Reference proteome</keyword>
<dbReference type="SMART" id="SM00563">
    <property type="entry name" value="PlsC"/>
    <property type="match status" value="1"/>
</dbReference>
<keyword evidence="4" id="KW-1133">Transmembrane helix</keyword>
<evidence type="ECO:0000259" key="5">
    <source>
        <dbReference type="SMART" id="SM00563"/>
    </source>
</evidence>
<dbReference type="InterPro" id="IPR002123">
    <property type="entry name" value="Plipid/glycerol_acylTrfase"/>
</dbReference>
<comment type="similarity">
    <text evidence="1">Belongs to the 1-acyl-sn-glycerol-3-phosphate acyltransferase family.</text>
</comment>
<dbReference type="AlphaFoldDB" id="A0A9C7PYF5"/>
<keyword evidence="3" id="KW-0012">Acyltransferase</keyword>
<feature type="transmembrane region" description="Helical" evidence="4">
    <location>
        <begin position="125"/>
        <end position="145"/>
    </location>
</feature>
<dbReference type="PANTHER" id="PTHR10983:SF16">
    <property type="entry name" value="LYSOCARDIOLIPIN ACYLTRANSFERASE 1"/>
    <property type="match status" value="1"/>
</dbReference>
<dbReference type="SUPFAM" id="SSF69593">
    <property type="entry name" value="Glycerol-3-phosphate (1)-acyltransferase"/>
    <property type="match status" value="1"/>
</dbReference>
<reference evidence="6" key="1">
    <citation type="journal article" date="2022" name="Proc. Natl. Acad. Sci. U.S.A.">
        <title>Life cycle and functional genomics of the unicellular red alga Galdieria for elucidating algal and plant evolution and industrial use.</title>
        <authorList>
            <person name="Hirooka S."/>
            <person name="Itabashi T."/>
            <person name="Ichinose T.M."/>
            <person name="Onuma R."/>
            <person name="Fujiwara T."/>
            <person name="Yamashita S."/>
            <person name="Jong L.W."/>
            <person name="Tomita R."/>
            <person name="Iwane A.H."/>
            <person name="Miyagishima S.Y."/>
        </authorList>
    </citation>
    <scope>NUCLEOTIDE SEQUENCE</scope>
    <source>
        <strain evidence="6">NBRC 102759</strain>
    </source>
</reference>
<organism evidence="6 8">
    <name type="scientific">Galdieria partita</name>
    <dbReference type="NCBI Taxonomy" id="83374"/>
    <lineage>
        <taxon>Eukaryota</taxon>
        <taxon>Rhodophyta</taxon>
        <taxon>Bangiophyceae</taxon>
        <taxon>Galdieriales</taxon>
        <taxon>Galdieriaceae</taxon>
        <taxon>Galdieria</taxon>
    </lineage>
</organism>
<dbReference type="InterPro" id="IPR032098">
    <property type="entry name" value="Acyltransf_C"/>
</dbReference>
<evidence type="ECO:0000256" key="4">
    <source>
        <dbReference type="SAM" id="Phobius"/>
    </source>
</evidence>
<dbReference type="PANTHER" id="PTHR10983">
    <property type="entry name" value="1-ACYLGLYCEROL-3-PHOSPHATE ACYLTRANSFERASE-RELATED"/>
    <property type="match status" value="1"/>
</dbReference>
<dbReference type="GO" id="GO:0016746">
    <property type="term" value="F:acyltransferase activity"/>
    <property type="evidence" value="ECO:0007669"/>
    <property type="project" value="UniProtKB-KW"/>
</dbReference>
<feature type="domain" description="Phospholipid/glycerol acyltransferase" evidence="5">
    <location>
        <begin position="89"/>
        <end position="206"/>
    </location>
</feature>
<comment type="caution">
    <text evidence="6">The sequence shown here is derived from an EMBL/GenBank/DDBJ whole genome shotgun (WGS) entry which is preliminary data.</text>
</comment>
<sequence length="348" mass="40494">MPTLVSKYVSCLTGLLFLLWMTFCVVLVCDILLPILLLICWLCRAKYITRRLQSFVLRIWMSHFIFYVERLSGVELVITGDKFVKGESAVVVCNHQSWTDSLLLYSVARQVGRHGDVKFFAKNSLAYFPFYGIAAVLVRVCIFITRHMDRDRKIFHRIFSYLTDASGQWPFWLIIFCEGTRFNLSKREKSQEFAKKHDLPVLYNVLLPKIGGFSASISSLRENVGACYDITIGYPSLQGQVSPSVSDILFRHQFGRQKWIVHVHQKRIPIQLIGDSEEEMKEFLYKVYKEKDQQLENFKTTGKFDGPNIPFYKLPVMDLLFCFVCFFGLSLLVLFGLIWSFHFIRTFS</sequence>
<feature type="transmembrane region" description="Helical" evidence="4">
    <location>
        <begin position="15"/>
        <end position="43"/>
    </location>
</feature>
<dbReference type="CDD" id="cd07990">
    <property type="entry name" value="LPLAT_LCLAT1-like"/>
    <property type="match status" value="1"/>
</dbReference>
<dbReference type="EMBL" id="BQMJ01000033">
    <property type="protein sequence ID" value="GJQ12469.1"/>
    <property type="molecule type" value="Genomic_DNA"/>
</dbReference>
<dbReference type="OrthoDB" id="189226at2759"/>
<keyword evidence="4" id="KW-0812">Transmembrane</keyword>
<protein>
    <recommendedName>
        <fullName evidence="5">Phospholipid/glycerol acyltransferase domain-containing protein</fullName>
    </recommendedName>
</protein>